<dbReference type="Proteomes" id="UP000068210">
    <property type="component" value="Chromosome"/>
</dbReference>
<accession>A0A0C4WNW7</accession>
<evidence type="ECO:0000313" key="2">
    <source>
        <dbReference type="Proteomes" id="UP000068210"/>
    </source>
</evidence>
<reference evidence="1 2" key="1">
    <citation type="journal article" date="2015" name="PLoS ONE">
        <title>Azotobacter Genomes: The Genome of Azotobacter chroococcum NCIMB 8003 (ATCC 4412).</title>
        <authorList>
            <person name="Robson R.L."/>
            <person name="Jones R."/>
            <person name="Robson R.M."/>
            <person name="Schwartz A."/>
            <person name="Richardson T.H."/>
        </authorList>
    </citation>
    <scope>NUCLEOTIDE SEQUENCE [LARGE SCALE GENOMIC DNA]</scope>
    <source>
        <strain evidence="1 2">NCIMB 8003</strain>
    </source>
</reference>
<name>A0A0C4WNW7_9GAMM</name>
<dbReference type="EMBL" id="CP010415">
    <property type="protein sequence ID" value="AJE19772.1"/>
    <property type="molecule type" value="Genomic_DNA"/>
</dbReference>
<proteinExistence type="predicted"/>
<gene>
    <name evidence="1" type="ORF">Achr_2640</name>
</gene>
<dbReference type="AlphaFoldDB" id="A0A0C4WNW7"/>
<dbReference type="STRING" id="1328314.Achr_2640"/>
<keyword evidence="2" id="KW-1185">Reference proteome</keyword>
<organism evidence="1 2">
    <name type="scientific">Azotobacter chroococcum NCIMB 8003</name>
    <dbReference type="NCBI Taxonomy" id="1328314"/>
    <lineage>
        <taxon>Bacteria</taxon>
        <taxon>Pseudomonadati</taxon>
        <taxon>Pseudomonadota</taxon>
        <taxon>Gammaproteobacteria</taxon>
        <taxon>Pseudomonadales</taxon>
        <taxon>Pseudomonadaceae</taxon>
        <taxon>Azotobacter</taxon>
    </lineage>
</organism>
<dbReference type="RefSeq" id="WP_052263837.1">
    <property type="nucleotide sequence ID" value="NZ_CP010415.1"/>
</dbReference>
<protein>
    <submittedName>
        <fullName evidence="1">Uncharacterized protein</fullName>
    </submittedName>
</protein>
<evidence type="ECO:0000313" key="1">
    <source>
        <dbReference type="EMBL" id="AJE19772.1"/>
    </source>
</evidence>
<dbReference type="HOGENOM" id="CLU_083559_1_1_6"/>
<dbReference type="KEGG" id="acx:Achr_2640"/>
<sequence>MIETFVSRPNWAPPIIEKKLADFYQLLEDSGFKANTIGKSQAPLMSPFEDVRRLMKRCRCTIVLGLPQIFMHSGTVKHEPISSNLTLPTEWNQIEATMSLMLDLPTLVLLHKTVAARGIFDRGAANVFVYEFDSLDKDWLTSIRPALSSLKQAVAT</sequence>